<feature type="domain" description="FAM86 N-terminal" evidence="3">
    <location>
        <begin position="12"/>
        <end position="93"/>
    </location>
</feature>
<name>A0ABN8LDW0_9CNID</name>
<dbReference type="Proteomes" id="UP001159427">
    <property type="component" value="Unassembled WGS sequence"/>
</dbReference>
<evidence type="ECO:0000259" key="3">
    <source>
        <dbReference type="Pfam" id="PF14904"/>
    </source>
</evidence>
<keyword evidence="5" id="KW-1185">Reference proteome</keyword>
<dbReference type="InterPro" id="IPR029426">
    <property type="entry name" value="FAM86_N"/>
</dbReference>
<dbReference type="Pfam" id="PF14904">
    <property type="entry name" value="FAM86"/>
    <property type="match status" value="1"/>
</dbReference>
<evidence type="ECO:0000313" key="4">
    <source>
        <dbReference type="EMBL" id="CAH3013665.1"/>
    </source>
</evidence>
<keyword evidence="2" id="KW-0808">Transferase</keyword>
<dbReference type="EMBL" id="CALNXI010000001">
    <property type="protein sequence ID" value="CAH3013665.1"/>
    <property type="molecule type" value="Genomic_DNA"/>
</dbReference>
<gene>
    <name evidence="4" type="ORF">PEVE_00000104</name>
</gene>
<reference evidence="4 5" key="1">
    <citation type="submission" date="2022-05" db="EMBL/GenBank/DDBJ databases">
        <authorList>
            <consortium name="Genoscope - CEA"/>
            <person name="William W."/>
        </authorList>
    </citation>
    <scope>NUCLEOTIDE SEQUENCE [LARGE SCALE GENOMIC DNA]</scope>
</reference>
<protein>
    <recommendedName>
        <fullName evidence="3">FAM86 N-terminal domain-containing protein</fullName>
    </recommendedName>
</protein>
<accession>A0ABN8LDW0</accession>
<comment type="caution">
    <text evidence="4">The sequence shown here is derived from an EMBL/GenBank/DDBJ whole genome shotgun (WGS) entry which is preliminary data.</text>
</comment>
<feature type="non-terminal residue" evidence="4">
    <location>
        <position position="110"/>
    </location>
</feature>
<evidence type="ECO:0000256" key="2">
    <source>
        <dbReference type="ARBA" id="ARBA00022679"/>
    </source>
</evidence>
<organism evidence="4 5">
    <name type="scientific">Porites evermanni</name>
    <dbReference type="NCBI Taxonomy" id="104178"/>
    <lineage>
        <taxon>Eukaryota</taxon>
        <taxon>Metazoa</taxon>
        <taxon>Cnidaria</taxon>
        <taxon>Anthozoa</taxon>
        <taxon>Hexacorallia</taxon>
        <taxon>Scleractinia</taxon>
        <taxon>Fungiina</taxon>
        <taxon>Poritidae</taxon>
        <taxon>Porites</taxon>
    </lineage>
</organism>
<sequence>MADGKVLVEFGEIQRQYLQMAPLKGFIWKEIEKTNLDFEAQKKLLHMTYYFTADLRHAPSVTYLRMFLKHIVKLCEENDFQISDQLYEAYGEVLGKVEQSNDKCYKSYTL</sequence>
<proteinExistence type="inferred from homology"/>
<evidence type="ECO:0000313" key="5">
    <source>
        <dbReference type="Proteomes" id="UP001159427"/>
    </source>
</evidence>
<comment type="similarity">
    <text evidence="1">Belongs to the class I-like SAM-binding methyltransferase superfamily. EEF2KMT family.</text>
</comment>
<evidence type="ECO:0000256" key="1">
    <source>
        <dbReference type="ARBA" id="ARBA00005511"/>
    </source>
</evidence>